<organism evidence="4 5">
    <name type="scientific">Fermentimicrarchaeum limneticum</name>
    <dbReference type="NCBI Taxonomy" id="2795018"/>
    <lineage>
        <taxon>Archaea</taxon>
        <taxon>Candidatus Micrarchaeota</taxon>
        <taxon>Candidatus Fermentimicrarchaeales</taxon>
        <taxon>Candidatus Fermentimicrarchaeaceae</taxon>
        <taxon>Candidatus Fermentimicrarchaeum</taxon>
    </lineage>
</organism>
<dbReference type="AlphaFoldDB" id="A0A7D5XDA5"/>
<dbReference type="SUPFAM" id="SSF52402">
    <property type="entry name" value="Adenine nucleotide alpha hydrolases-like"/>
    <property type="match status" value="1"/>
</dbReference>
<evidence type="ECO:0000256" key="2">
    <source>
        <dbReference type="ARBA" id="ARBA00022840"/>
    </source>
</evidence>
<evidence type="ECO:0000313" key="4">
    <source>
        <dbReference type="EMBL" id="QLJ53171.1"/>
    </source>
</evidence>
<dbReference type="EMBL" id="CP058998">
    <property type="protein sequence ID" value="QLJ53171.1"/>
    <property type="molecule type" value="Genomic_DNA"/>
</dbReference>
<dbReference type="InterPro" id="IPR020536">
    <property type="entry name" value="ThiI_AANH"/>
</dbReference>
<dbReference type="Gene3D" id="3.40.50.620">
    <property type="entry name" value="HUPs"/>
    <property type="match status" value="1"/>
</dbReference>
<name>A0A7D5XDA5_FERL1</name>
<keyword evidence="4" id="KW-0808">Transferase</keyword>
<gene>
    <name evidence="4" type="ORF">Sv326_0996</name>
</gene>
<accession>A0A7D5XDA5</accession>
<feature type="domain" description="Thil AANH" evidence="3">
    <location>
        <begin position="3"/>
        <end position="190"/>
    </location>
</feature>
<sequence>MRCIALVSGGIDSPVAAYLAMKCGFEVIPLVMDNGSFSQESVRKAGAIMKVLKKHPRGKFYYFTAPQDRCLGEFVSRCSRKLTCVLCKRMMLRVACKLAREEKADVVVTGETLGSKASQTLHNLGIVSQASTLPVLRPVLALNKEEIEKIARRIGTYEISSRGGECCKAVPNSPSTKARLEDITQAESFVDAEALAEEAFCSRRRVNV</sequence>
<dbReference type="InterPro" id="IPR014729">
    <property type="entry name" value="Rossmann-like_a/b/a_fold"/>
</dbReference>
<evidence type="ECO:0000313" key="5">
    <source>
        <dbReference type="Proteomes" id="UP000510821"/>
    </source>
</evidence>
<protein>
    <submittedName>
        <fullName evidence="4">tRNA 4-thiouridine synthase</fullName>
        <ecNumber evidence="4">2.8.1.4</ecNumber>
    </submittedName>
</protein>
<evidence type="ECO:0000256" key="1">
    <source>
        <dbReference type="ARBA" id="ARBA00022741"/>
    </source>
</evidence>
<dbReference type="KEGG" id="flt:Sv326_0996"/>
<evidence type="ECO:0000259" key="3">
    <source>
        <dbReference type="Pfam" id="PF02568"/>
    </source>
</evidence>
<dbReference type="GO" id="GO:0052837">
    <property type="term" value="P:thiazole biosynthetic process"/>
    <property type="evidence" value="ECO:0007669"/>
    <property type="project" value="TreeGrafter"/>
</dbReference>
<dbReference type="GO" id="GO:0002937">
    <property type="term" value="P:tRNA 4-thiouridine biosynthesis"/>
    <property type="evidence" value="ECO:0007669"/>
    <property type="project" value="TreeGrafter"/>
</dbReference>
<keyword evidence="1" id="KW-0547">Nucleotide-binding</keyword>
<dbReference type="GO" id="GO:0140741">
    <property type="term" value="F:tRNA-uracil-4 sulfurtransferase activity"/>
    <property type="evidence" value="ECO:0007669"/>
    <property type="project" value="UniProtKB-EC"/>
</dbReference>
<dbReference type="GO" id="GO:0005524">
    <property type="term" value="F:ATP binding"/>
    <property type="evidence" value="ECO:0007669"/>
    <property type="project" value="UniProtKB-KW"/>
</dbReference>
<dbReference type="EC" id="2.8.1.4" evidence="4"/>
<dbReference type="Pfam" id="PF02568">
    <property type="entry name" value="ThiI"/>
    <property type="match status" value="1"/>
</dbReference>
<dbReference type="PANTHER" id="PTHR43209:SF1">
    <property type="entry name" value="TRNA SULFURTRANSFERASE"/>
    <property type="match status" value="1"/>
</dbReference>
<proteinExistence type="predicted"/>
<dbReference type="InterPro" id="IPR050102">
    <property type="entry name" value="tRNA_sulfurtransferase_ThiI"/>
</dbReference>
<reference evidence="5" key="1">
    <citation type="submission" date="2020-07" db="EMBL/GenBank/DDBJ databases">
        <title>Metabolic diversity and evolutionary history of the archaeal phylum ###Micrarchaeota### uncovered from a freshwater lake metagenome.</title>
        <authorList>
            <person name="Kadnikov V.V."/>
            <person name="Savvichev A.S."/>
            <person name="Mardanov A.V."/>
            <person name="Beletsky A.V."/>
            <person name="Chupakov A.V."/>
            <person name="Kokryatskaya N.M."/>
            <person name="Pimenov N.V."/>
            <person name="Ravin N.V."/>
        </authorList>
    </citation>
    <scope>NUCLEOTIDE SEQUENCE [LARGE SCALE GENOMIC DNA]</scope>
</reference>
<dbReference type="Proteomes" id="UP000510821">
    <property type="component" value="Chromosome"/>
</dbReference>
<dbReference type="GO" id="GO:0005829">
    <property type="term" value="C:cytosol"/>
    <property type="evidence" value="ECO:0007669"/>
    <property type="project" value="TreeGrafter"/>
</dbReference>
<keyword evidence="2" id="KW-0067">ATP-binding</keyword>
<dbReference type="PANTHER" id="PTHR43209">
    <property type="entry name" value="TRNA SULFURTRANSFERASE"/>
    <property type="match status" value="1"/>
</dbReference>
<dbReference type="GO" id="GO:0004810">
    <property type="term" value="F:CCA tRNA nucleotidyltransferase activity"/>
    <property type="evidence" value="ECO:0007669"/>
    <property type="project" value="InterPro"/>
</dbReference>